<name>A0A3R7JPQ1_CLOSI</name>
<dbReference type="EMBL" id="NIRI02000077">
    <property type="protein sequence ID" value="KAG5441431.1"/>
    <property type="molecule type" value="Genomic_DNA"/>
</dbReference>
<reference evidence="1 2" key="2">
    <citation type="journal article" date="2021" name="Genomics">
        <title>High-quality reference genome for Clonorchis sinensis.</title>
        <authorList>
            <person name="Young N.D."/>
            <person name="Stroehlein A.J."/>
            <person name="Kinkar L."/>
            <person name="Wang T."/>
            <person name="Sohn W.M."/>
            <person name="Chang B.C.H."/>
            <person name="Kaur P."/>
            <person name="Weisz D."/>
            <person name="Dudchenko O."/>
            <person name="Aiden E.L."/>
            <person name="Korhonen P.K."/>
            <person name="Gasser R.B."/>
        </authorList>
    </citation>
    <scope>NUCLEOTIDE SEQUENCE [LARGE SCALE GENOMIC DNA]</scope>
    <source>
        <strain evidence="1">Cs-k2</strain>
    </source>
</reference>
<gene>
    <name evidence="1" type="ORF">CSKR_107663</name>
</gene>
<sequence length="127" mass="14188">MFQLARYSRHRDTLYRRNVLLTSLLKALQQHTTGFALLGLYTTHKVAENCSTAHDRFRPSNSGSSGRLSPGVSVNLMFYLNPFCTKFAKYTGRRASLWFSIGNSAEFQLNRSFMSSPSKKTGVAAAA</sequence>
<organism evidence="1 2">
    <name type="scientific">Clonorchis sinensis</name>
    <name type="common">Chinese liver fluke</name>
    <dbReference type="NCBI Taxonomy" id="79923"/>
    <lineage>
        <taxon>Eukaryota</taxon>
        <taxon>Metazoa</taxon>
        <taxon>Spiralia</taxon>
        <taxon>Lophotrochozoa</taxon>
        <taxon>Platyhelminthes</taxon>
        <taxon>Trematoda</taxon>
        <taxon>Digenea</taxon>
        <taxon>Opisthorchiida</taxon>
        <taxon>Opisthorchiata</taxon>
        <taxon>Opisthorchiidae</taxon>
        <taxon>Clonorchis</taxon>
    </lineage>
</organism>
<dbReference type="Proteomes" id="UP000286415">
    <property type="component" value="Unassembled WGS sequence"/>
</dbReference>
<reference evidence="1 2" key="1">
    <citation type="journal article" date="2018" name="Biotechnol. Adv.">
        <title>Improved genomic resources and new bioinformatic workflow for the carcinogenic parasite Clonorchis sinensis: Biotechnological implications.</title>
        <authorList>
            <person name="Wang D."/>
            <person name="Korhonen P.K."/>
            <person name="Gasser R.B."/>
            <person name="Young N.D."/>
        </authorList>
    </citation>
    <scope>NUCLEOTIDE SEQUENCE [LARGE SCALE GENOMIC DNA]</scope>
    <source>
        <strain evidence="1">Cs-k2</strain>
    </source>
</reference>
<protein>
    <submittedName>
        <fullName evidence="1">Uncharacterized protein</fullName>
    </submittedName>
</protein>
<proteinExistence type="predicted"/>
<dbReference type="InParanoid" id="A0A3R7JPQ1"/>
<evidence type="ECO:0000313" key="1">
    <source>
        <dbReference type="EMBL" id="KAG5441431.1"/>
    </source>
</evidence>
<evidence type="ECO:0000313" key="2">
    <source>
        <dbReference type="Proteomes" id="UP000286415"/>
    </source>
</evidence>
<keyword evidence="2" id="KW-1185">Reference proteome</keyword>
<comment type="caution">
    <text evidence="1">The sequence shown here is derived from an EMBL/GenBank/DDBJ whole genome shotgun (WGS) entry which is preliminary data.</text>
</comment>
<accession>A0A3R7JPQ1</accession>
<dbReference type="AlphaFoldDB" id="A0A3R7JPQ1"/>